<dbReference type="EMBL" id="JAIMBW010000001">
    <property type="protein sequence ID" value="MBY4893821.1"/>
    <property type="molecule type" value="Genomic_DNA"/>
</dbReference>
<evidence type="ECO:0000313" key="3">
    <source>
        <dbReference type="EMBL" id="QXL86517.1"/>
    </source>
</evidence>
<evidence type="ECO:0000256" key="1">
    <source>
        <dbReference type="ARBA" id="ARBA00023002"/>
    </source>
</evidence>
<evidence type="ECO:0000259" key="2">
    <source>
        <dbReference type="Pfam" id="PF01266"/>
    </source>
</evidence>
<feature type="domain" description="FAD dependent oxidoreductase" evidence="2">
    <location>
        <begin position="32"/>
        <end position="385"/>
    </location>
</feature>
<dbReference type="EMBL" id="CP078073">
    <property type="protein sequence ID" value="QXL86517.1"/>
    <property type="molecule type" value="Genomic_DNA"/>
</dbReference>
<evidence type="ECO:0000313" key="4">
    <source>
        <dbReference type="Proteomes" id="UP000693972"/>
    </source>
</evidence>
<dbReference type="GO" id="GO:0016491">
    <property type="term" value="F:oxidoreductase activity"/>
    <property type="evidence" value="ECO:0007669"/>
    <property type="project" value="UniProtKB-KW"/>
</dbReference>
<gene>
    <name evidence="3" type="ORF">KUL25_13705</name>
</gene>
<dbReference type="AlphaFoldDB" id="A0A975TS70"/>
<dbReference type="InterPro" id="IPR036188">
    <property type="entry name" value="FAD/NAD-bd_sf"/>
</dbReference>
<dbReference type="Gene3D" id="3.30.9.10">
    <property type="entry name" value="D-Amino Acid Oxidase, subunit A, domain 2"/>
    <property type="match status" value="1"/>
</dbReference>
<dbReference type="Pfam" id="PF01266">
    <property type="entry name" value="DAO"/>
    <property type="match status" value="1"/>
</dbReference>
<accession>A0A975TS70</accession>
<proteinExistence type="predicted"/>
<sequence>MTAQIPWPNSLWKHTAPTSEAHAPLREEVTADVTVIGAGYTGLRAALALAEAGLRVVVLDAGEVGWGASGRTGGQVNPMLPFNSPAQVKAMVGARTFEKLAEQSLGSADEVFDLINTYQIDCQARQNGWLRVHHSKAAQTKASADIAEWNAVGAEMQVIDRDAVAAISGTRAYRTGTLNPKGGAVHPLMFVRGLAAAGKARGVAIYGQSAVTRLLKEAKTWATRTDGGAVKSEWVVVATNGYTDGLVKDLAASILPVSPIQIATEPLPEDVMGDILPKGHTISDSRRVIMYARREPDNRMVYGGHGEPDGKGGLKGFEWLVKDAERVFPQLRGVSWPHRWGGNIAVTEDHLPHLHEPQAGLIVGLGYNGRGVAMSNVMGRVMAERILGARPEDLPFPVTQVAGIPLRRMKVFGMKYVIRWMKVLDYLETR</sequence>
<reference evidence="3 4" key="1">
    <citation type="submission" date="2021-07" db="EMBL/GenBank/DDBJ databases">
        <title>Karlodiniumbacter phycospheric gen. nov., sp. nov., a phycosphere bacterium isolated from karlodinium veneficum.</title>
        <authorList>
            <person name="Peng Y."/>
            <person name="Jiang L."/>
            <person name="Lee J."/>
        </authorList>
    </citation>
    <scope>NUCLEOTIDE SEQUENCE</scope>
    <source>
        <strain evidence="3 4">N5</strain>
    </source>
</reference>
<name>A0A975TS70_9RHOB</name>
<dbReference type="InterPro" id="IPR006076">
    <property type="entry name" value="FAD-dep_OxRdtase"/>
</dbReference>
<dbReference type="GO" id="GO:0005737">
    <property type="term" value="C:cytoplasm"/>
    <property type="evidence" value="ECO:0007669"/>
    <property type="project" value="TreeGrafter"/>
</dbReference>
<dbReference type="Gene3D" id="3.50.50.60">
    <property type="entry name" value="FAD/NAD(P)-binding domain"/>
    <property type="match status" value="1"/>
</dbReference>
<dbReference type="Proteomes" id="UP000693972">
    <property type="component" value="Unassembled WGS sequence"/>
</dbReference>
<keyword evidence="1" id="KW-0560">Oxidoreductase</keyword>
<keyword evidence="4" id="KW-1185">Reference proteome</keyword>
<protein>
    <submittedName>
        <fullName evidence="3">FAD-binding oxidoreductase</fullName>
    </submittedName>
</protein>
<dbReference type="PANTHER" id="PTHR13847">
    <property type="entry name" value="SARCOSINE DEHYDROGENASE-RELATED"/>
    <property type="match status" value="1"/>
</dbReference>
<dbReference type="RefSeq" id="WP_257893463.1">
    <property type="nucleotide sequence ID" value="NZ_JAIMBW010000001.1"/>
</dbReference>
<organism evidence="3">
    <name type="scientific">Gymnodinialimonas phycosphaerae</name>
    <dbReference type="NCBI Taxonomy" id="2841589"/>
    <lineage>
        <taxon>Bacteria</taxon>
        <taxon>Pseudomonadati</taxon>
        <taxon>Pseudomonadota</taxon>
        <taxon>Alphaproteobacteria</taxon>
        <taxon>Rhodobacterales</taxon>
        <taxon>Paracoccaceae</taxon>
        <taxon>Gymnodinialimonas</taxon>
    </lineage>
</organism>
<dbReference type="PANTHER" id="PTHR13847:SF281">
    <property type="entry name" value="FAD DEPENDENT OXIDOREDUCTASE DOMAIN-CONTAINING PROTEIN"/>
    <property type="match status" value="1"/>
</dbReference>
<dbReference type="SUPFAM" id="SSF51905">
    <property type="entry name" value="FAD/NAD(P)-binding domain"/>
    <property type="match status" value="1"/>
</dbReference>